<sequence>MVYGKFFRKPFSKTCVHLLSRLSLSTHFPKHACVCLSTQPLTPHPLPALSLSLSYTAKQAIRLSTGRSASSWLRAAVGLELGSELVVEGGAVGLEVELVVDRSLDLRSKLGSEGPKCSFHIGSDEFLMTRGRLDGGTRAWICDRSRPRSGFDVNRCARARATISLSDVLVRQEPVLLMIVMICGF</sequence>
<reference evidence="1" key="1">
    <citation type="submission" date="2018-02" db="EMBL/GenBank/DDBJ databases">
        <authorList>
            <person name="Cohen D.B."/>
            <person name="Kent A.D."/>
        </authorList>
    </citation>
    <scope>NUCLEOTIDE SEQUENCE</scope>
</reference>
<protein>
    <submittedName>
        <fullName evidence="1">Uncharacterized protein</fullName>
    </submittedName>
</protein>
<accession>A0A2N9G1H8</accession>
<dbReference type="AlphaFoldDB" id="A0A2N9G1H8"/>
<organism evidence="1">
    <name type="scientific">Fagus sylvatica</name>
    <name type="common">Beechnut</name>
    <dbReference type="NCBI Taxonomy" id="28930"/>
    <lineage>
        <taxon>Eukaryota</taxon>
        <taxon>Viridiplantae</taxon>
        <taxon>Streptophyta</taxon>
        <taxon>Embryophyta</taxon>
        <taxon>Tracheophyta</taxon>
        <taxon>Spermatophyta</taxon>
        <taxon>Magnoliopsida</taxon>
        <taxon>eudicotyledons</taxon>
        <taxon>Gunneridae</taxon>
        <taxon>Pentapetalae</taxon>
        <taxon>rosids</taxon>
        <taxon>fabids</taxon>
        <taxon>Fagales</taxon>
        <taxon>Fagaceae</taxon>
        <taxon>Fagus</taxon>
    </lineage>
</organism>
<evidence type="ECO:0000313" key="1">
    <source>
        <dbReference type="EMBL" id="SPC92944.1"/>
    </source>
</evidence>
<gene>
    <name evidence="1" type="ORF">FSB_LOCUS20826</name>
</gene>
<name>A0A2N9G1H8_FAGSY</name>
<dbReference type="EMBL" id="OIVN01001347">
    <property type="protein sequence ID" value="SPC92944.1"/>
    <property type="molecule type" value="Genomic_DNA"/>
</dbReference>
<proteinExistence type="predicted"/>